<sequence>MFLDALRWLHVLGATVLIGTGSGIAFFMLMAHRTGDARLVAHVAGTVVVADMVFTATAIVLQPVTGAALAHAVGWPLTTGWIAVSLGLYVATGVLWLPVVWMQAQMRDLARDAAASGAPLPPLYGRLFRLWFACGVPAFIFIAIILWLMIARPAIPGIDA</sequence>
<name>A0A4Q9GLX0_9HYPH</name>
<accession>A0A4Q9GLX0</accession>
<comment type="caution">
    <text evidence="2">The sequence shown here is derived from an EMBL/GenBank/DDBJ whole genome shotgun (WGS) entry which is preliminary data.</text>
</comment>
<keyword evidence="1" id="KW-0812">Transmembrane</keyword>
<dbReference type="EMBL" id="SIUB01000001">
    <property type="protein sequence ID" value="TBN55353.1"/>
    <property type="molecule type" value="Genomic_DNA"/>
</dbReference>
<feature type="transmembrane region" description="Helical" evidence="1">
    <location>
        <begin position="6"/>
        <end position="27"/>
    </location>
</feature>
<dbReference type="Pfam" id="PF10027">
    <property type="entry name" value="DUF2269"/>
    <property type="match status" value="1"/>
</dbReference>
<feature type="transmembrane region" description="Helical" evidence="1">
    <location>
        <begin position="39"/>
        <end position="61"/>
    </location>
</feature>
<evidence type="ECO:0000313" key="3">
    <source>
        <dbReference type="Proteomes" id="UP000291613"/>
    </source>
</evidence>
<dbReference type="AlphaFoldDB" id="A0A4Q9GLX0"/>
<reference evidence="2 3" key="1">
    <citation type="submission" date="2019-02" db="EMBL/GenBank/DDBJ databases">
        <title>Hansschlegelia quercus sp. nov., a novel methylotrophic bacterium from buds of oak (Quercus robur L.).</title>
        <authorList>
            <person name="Agafonova N.V."/>
            <person name="Kaparullina E.N."/>
            <person name="Grouzdev D.S."/>
            <person name="Doronina N.V."/>
        </authorList>
    </citation>
    <scope>NUCLEOTIDE SEQUENCE [LARGE SCALE GENOMIC DNA]</scope>
    <source>
        <strain evidence="2 3">Dub</strain>
    </source>
</reference>
<gene>
    <name evidence="2" type="ORF">EYR15_02795</name>
</gene>
<evidence type="ECO:0000313" key="2">
    <source>
        <dbReference type="EMBL" id="TBN55353.1"/>
    </source>
</evidence>
<organism evidence="2 3">
    <name type="scientific">Hansschlegelia quercus</name>
    <dbReference type="NCBI Taxonomy" id="2528245"/>
    <lineage>
        <taxon>Bacteria</taxon>
        <taxon>Pseudomonadati</taxon>
        <taxon>Pseudomonadota</taxon>
        <taxon>Alphaproteobacteria</taxon>
        <taxon>Hyphomicrobiales</taxon>
        <taxon>Methylopilaceae</taxon>
        <taxon>Hansschlegelia</taxon>
    </lineage>
</organism>
<protein>
    <submittedName>
        <fullName evidence="2">DUF2269 domain-containing protein</fullName>
    </submittedName>
</protein>
<keyword evidence="1" id="KW-0472">Membrane</keyword>
<keyword evidence="3" id="KW-1185">Reference proteome</keyword>
<dbReference type="Proteomes" id="UP000291613">
    <property type="component" value="Unassembled WGS sequence"/>
</dbReference>
<feature type="transmembrane region" description="Helical" evidence="1">
    <location>
        <begin position="81"/>
        <end position="101"/>
    </location>
</feature>
<proteinExistence type="predicted"/>
<dbReference type="RefSeq" id="WP_131001606.1">
    <property type="nucleotide sequence ID" value="NZ_JBHSZR010000002.1"/>
</dbReference>
<dbReference type="OrthoDB" id="9786302at2"/>
<keyword evidence="1" id="KW-1133">Transmembrane helix</keyword>
<dbReference type="InterPro" id="IPR018729">
    <property type="entry name" value="DUF2269_transmembrane"/>
</dbReference>
<feature type="transmembrane region" description="Helical" evidence="1">
    <location>
        <begin position="130"/>
        <end position="150"/>
    </location>
</feature>
<evidence type="ECO:0000256" key="1">
    <source>
        <dbReference type="SAM" id="Phobius"/>
    </source>
</evidence>